<keyword evidence="10" id="KW-0539">Nucleus</keyword>
<evidence type="ECO:0000256" key="2">
    <source>
        <dbReference type="ARBA" id="ARBA00007025"/>
    </source>
</evidence>
<evidence type="ECO:0000256" key="5">
    <source>
        <dbReference type="ARBA" id="ARBA00022801"/>
    </source>
</evidence>
<dbReference type="InterPro" id="IPR027417">
    <property type="entry name" value="P-loop_NTPase"/>
</dbReference>
<dbReference type="Pfam" id="PF00271">
    <property type="entry name" value="Helicase_C"/>
    <property type="match status" value="1"/>
</dbReference>
<dbReference type="SMART" id="SM00487">
    <property type="entry name" value="DEXDc"/>
    <property type="match status" value="1"/>
</dbReference>
<dbReference type="PROSITE" id="PS51192">
    <property type="entry name" value="HELICASE_ATP_BIND_1"/>
    <property type="match status" value="1"/>
</dbReference>
<dbReference type="GO" id="GO:0000122">
    <property type="term" value="P:negative regulation of transcription by RNA polymerase II"/>
    <property type="evidence" value="ECO:0007669"/>
    <property type="project" value="EnsemblFungi"/>
</dbReference>
<dbReference type="Pfam" id="PF00176">
    <property type="entry name" value="SNF2-rel_dom"/>
    <property type="match status" value="1"/>
</dbReference>
<evidence type="ECO:0000256" key="3">
    <source>
        <dbReference type="ARBA" id="ARBA00012551"/>
    </source>
</evidence>
<dbReference type="EC" id="3.6.4.12" evidence="3"/>
<comment type="subcellular location">
    <subcellularLocation>
        <location evidence="1">Nucleus</location>
    </subcellularLocation>
</comment>
<dbReference type="GO" id="GO:0140658">
    <property type="term" value="F:ATP-dependent chromatin remodeler activity"/>
    <property type="evidence" value="ECO:0007669"/>
    <property type="project" value="EnsemblFungi"/>
</dbReference>
<dbReference type="Gene3D" id="3.40.50.300">
    <property type="entry name" value="P-loop containing nucleotide triphosphate hydrolases"/>
    <property type="match status" value="1"/>
</dbReference>
<keyword evidence="8" id="KW-0156">Chromatin regulator</keyword>
<dbReference type="GO" id="GO:0003682">
    <property type="term" value="F:chromatin binding"/>
    <property type="evidence" value="ECO:0007669"/>
    <property type="project" value="EnsemblFungi"/>
</dbReference>
<reference evidence="14 15" key="1">
    <citation type="submission" date="2016-08" db="EMBL/GenBank/DDBJ databases">
        <title>A Parts List for Fungal Cellulosomes Revealed by Comparative Genomics.</title>
        <authorList>
            <consortium name="DOE Joint Genome Institute"/>
            <person name="Haitjema C.H."/>
            <person name="Gilmore S.P."/>
            <person name="Henske J.K."/>
            <person name="Solomon K.V."/>
            <person name="De Groot R."/>
            <person name="Kuo A."/>
            <person name="Mondo S.J."/>
            <person name="Salamov A.A."/>
            <person name="Labutti K."/>
            <person name="Zhao Z."/>
            <person name="Chiniquy J."/>
            <person name="Barry K."/>
            <person name="Brewer H.M."/>
            <person name="Purvine S.O."/>
            <person name="Wright A.T."/>
            <person name="Boxma B."/>
            <person name="Van Alen T."/>
            <person name="Hackstein J.H."/>
            <person name="Baker S.E."/>
            <person name="Grigoriev I.V."/>
            <person name="O'Malley M.A."/>
        </authorList>
    </citation>
    <scope>NUCLEOTIDE SEQUENCE [LARGE SCALE GENOMIC DNA]</scope>
    <source>
        <strain evidence="14 15">S4</strain>
    </source>
</reference>
<organism evidence="14 15">
    <name type="scientific">Anaeromyces robustus</name>
    <dbReference type="NCBI Taxonomy" id="1754192"/>
    <lineage>
        <taxon>Eukaryota</taxon>
        <taxon>Fungi</taxon>
        <taxon>Fungi incertae sedis</taxon>
        <taxon>Chytridiomycota</taxon>
        <taxon>Chytridiomycota incertae sedis</taxon>
        <taxon>Neocallimastigomycetes</taxon>
        <taxon>Neocallimastigales</taxon>
        <taxon>Neocallimastigaceae</taxon>
        <taxon>Anaeromyces</taxon>
    </lineage>
</organism>
<dbReference type="InterPro" id="IPR001650">
    <property type="entry name" value="Helicase_C-like"/>
</dbReference>
<dbReference type="GO" id="GO:0000781">
    <property type="term" value="C:chromosome, telomeric region"/>
    <property type="evidence" value="ECO:0007669"/>
    <property type="project" value="GOC"/>
</dbReference>
<dbReference type="GO" id="GO:0000183">
    <property type="term" value="P:rDNA heterochromatin formation"/>
    <property type="evidence" value="ECO:0007669"/>
    <property type="project" value="EnsemblFungi"/>
</dbReference>
<keyword evidence="6" id="KW-0347">Helicase</keyword>
<proteinExistence type="inferred from homology"/>
<evidence type="ECO:0000313" key="14">
    <source>
        <dbReference type="EMBL" id="ORX75474.1"/>
    </source>
</evidence>
<evidence type="ECO:0000256" key="7">
    <source>
        <dbReference type="ARBA" id="ARBA00022840"/>
    </source>
</evidence>
<keyword evidence="15" id="KW-1185">Reference proteome</keyword>
<dbReference type="GO" id="GO:0033120">
    <property type="term" value="P:positive regulation of RNA splicing"/>
    <property type="evidence" value="ECO:0007669"/>
    <property type="project" value="EnsemblFungi"/>
</dbReference>
<dbReference type="Proteomes" id="UP000193944">
    <property type="component" value="Unassembled WGS sequence"/>
</dbReference>
<evidence type="ECO:0000259" key="12">
    <source>
        <dbReference type="PROSITE" id="PS51192"/>
    </source>
</evidence>
<evidence type="ECO:0000256" key="10">
    <source>
        <dbReference type="ARBA" id="ARBA00023242"/>
    </source>
</evidence>
<accession>A0A1Y1WQS5</accession>
<dbReference type="SUPFAM" id="SSF52540">
    <property type="entry name" value="P-loop containing nucleoside triphosphate hydrolases"/>
    <property type="match status" value="2"/>
</dbReference>
<dbReference type="InterPro" id="IPR014001">
    <property type="entry name" value="Helicase_ATP-bd"/>
</dbReference>
<evidence type="ECO:0000256" key="6">
    <source>
        <dbReference type="ARBA" id="ARBA00022806"/>
    </source>
</evidence>
<evidence type="ECO:0000256" key="1">
    <source>
        <dbReference type="ARBA" id="ARBA00004123"/>
    </source>
</evidence>
<comment type="caution">
    <text evidence="14">The sequence shown here is derived from an EMBL/GenBank/DDBJ whole genome shotgun (WGS) entry which is preliminary data.</text>
</comment>
<feature type="domain" description="Helicase ATP-binding" evidence="12">
    <location>
        <begin position="163"/>
        <end position="332"/>
    </location>
</feature>
<dbReference type="GO" id="GO:0003678">
    <property type="term" value="F:DNA helicase activity"/>
    <property type="evidence" value="ECO:0007669"/>
    <property type="project" value="UniProtKB-EC"/>
</dbReference>
<reference evidence="14 15" key="2">
    <citation type="submission" date="2016-08" db="EMBL/GenBank/DDBJ databases">
        <title>Pervasive Adenine N6-methylation of Active Genes in Fungi.</title>
        <authorList>
            <consortium name="DOE Joint Genome Institute"/>
            <person name="Mondo S.J."/>
            <person name="Dannebaum R.O."/>
            <person name="Kuo R.C."/>
            <person name="Labutti K."/>
            <person name="Haridas S."/>
            <person name="Kuo A."/>
            <person name="Salamov A."/>
            <person name="Ahrendt S.R."/>
            <person name="Lipzen A."/>
            <person name="Sullivan W."/>
            <person name="Andreopoulos W.B."/>
            <person name="Clum A."/>
            <person name="Lindquist E."/>
            <person name="Daum C."/>
            <person name="Ramamoorthy G.K."/>
            <person name="Gryganskyi A."/>
            <person name="Culley D."/>
            <person name="Magnuson J.K."/>
            <person name="James T.Y."/>
            <person name="O'Malley M.A."/>
            <person name="Stajich J.E."/>
            <person name="Spatafora J.W."/>
            <person name="Visel A."/>
            <person name="Grigoriev I.V."/>
        </authorList>
    </citation>
    <scope>NUCLEOTIDE SEQUENCE [LARGE SCALE GENOMIC DNA]</scope>
    <source>
        <strain evidence="14 15">S4</strain>
    </source>
</reference>
<dbReference type="GO" id="GO:0000706">
    <property type="term" value="P:meiotic DNA double-strand break processing"/>
    <property type="evidence" value="ECO:0007669"/>
    <property type="project" value="EnsemblFungi"/>
</dbReference>
<feature type="domain" description="Helicase C-terminal" evidence="13">
    <location>
        <begin position="516"/>
        <end position="676"/>
    </location>
</feature>
<evidence type="ECO:0000313" key="15">
    <source>
        <dbReference type="Proteomes" id="UP000193944"/>
    </source>
</evidence>
<evidence type="ECO:0000256" key="9">
    <source>
        <dbReference type="ARBA" id="ARBA00023125"/>
    </source>
</evidence>
<keyword evidence="4" id="KW-0547">Nucleotide-binding</keyword>
<dbReference type="CDD" id="cd18793">
    <property type="entry name" value="SF2_C_SNF"/>
    <property type="match status" value="1"/>
</dbReference>
<dbReference type="GO" id="GO:0031934">
    <property type="term" value="C:mating-type region heterochromatin"/>
    <property type="evidence" value="ECO:0007669"/>
    <property type="project" value="EnsemblFungi"/>
</dbReference>
<dbReference type="GO" id="GO:0005634">
    <property type="term" value="C:nucleus"/>
    <property type="evidence" value="ECO:0007669"/>
    <property type="project" value="UniProtKB-SubCell"/>
</dbReference>
<dbReference type="GO" id="GO:0030466">
    <property type="term" value="P:silent mating-type cassette heterochromatin formation"/>
    <property type="evidence" value="ECO:0007669"/>
    <property type="project" value="EnsemblFungi"/>
</dbReference>
<dbReference type="GO" id="GO:0016787">
    <property type="term" value="F:hydrolase activity"/>
    <property type="evidence" value="ECO:0007669"/>
    <property type="project" value="UniProtKB-KW"/>
</dbReference>
<dbReference type="GO" id="GO:0005524">
    <property type="term" value="F:ATP binding"/>
    <property type="evidence" value="ECO:0007669"/>
    <property type="project" value="UniProtKB-KW"/>
</dbReference>
<evidence type="ECO:0000256" key="11">
    <source>
        <dbReference type="SAM" id="MobiDB-lite"/>
    </source>
</evidence>
<dbReference type="PROSITE" id="PS51194">
    <property type="entry name" value="HELICASE_CTER"/>
    <property type="match status" value="1"/>
</dbReference>
<dbReference type="EMBL" id="MCFG01000354">
    <property type="protein sequence ID" value="ORX75474.1"/>
    <property type="molecule type" value="Genomic_DNA"/>
</dbReference>
<feature type="region of interest" description="Disordered" evidence="11">
    <location>
        <begin position="663"/>
        <end position="686"/>
    </location>
</feature>
<dbReference type="FunFam" id="3.40.50.10810:FF:000014">
    <property type="entry name" value="SWI/SNF-related matrix-associated actin-dependent regulator of chromatin subfamily A containing DEAD/H box 1"/>
    <property type="match status" value="1"/>
</dbReference>
<comment type="similarity">
    <text evidence="2">Belongs to the SNF2/RAD54 helicase family.</text>
</comment>
<gene>
    <name evidence="14" type="ORF">BCR32DRAFT_210263</name>
</gene>
<sequence length="710" mass="82947">MEYSRKSKRRRYSNVISKSFDSEDDEDDETLAFFNNATSQELQDIISICSAEQAEIIISHRPYRNITSLRRTLNKEKGVSGKFVEHYEEVINGYNAADSIIENCEKISKELTGLFNTWGVDRKGNLLPGVTKTGEGYLNKQPDIINNSMTLKNYQLLGVSWLTYMYVHGFSGILADEMGLGKTAQVISFLGNIYSNYNEKGPFLIIVPSSTKDNWLREFEKWCPELKVRAYYGSQFERAELRHELRETKESYNIILTTYQLASSQKEDRCFLKHINFKIMILDEGHMMKNMTSLRYKHLMAIRSECRFLLTGTPIQNTLQELISLLTFIMPKLFVTDEVSLRKIFGVKTGTAAFLSTERVSKARQIMDPFVLRRRKDEVLRELPKKFEKVVYCEATDYQRKLYQQVIETTRSKLNNNMNDKDNTENKQINNTLMELRKLADHPLLIRNLYTDEILKPMSRDITNEEQFCDSEPQYVFEDMQCLSDFELHTYCVNYKYINKYKLKPQDWMNSGKVVKLKEILAECKARNDKVLLFSQFTRMLDILETVLDTLNYSYLRLDGQTPVVERQERIDDYNNSPDIFVFLLSTKAGGFGINLTSANVVIIYDLDFNPHNDKQAEDRAHRVGQTRDVTVMKLITKDTIEENILNMSTMKLKLDKKISSEDNKDDMDISENDSTNTEIESNEDSDEKTNKSKYFLIYIFFFFFFFFCL</sequence>
<dbReference type="Gene3D" id="3.40.50.10810">
    <property type="entry name" value="Tandem AAA-ATPase domain"/>
    <property type="match status" value="1"/>
</dbReference>
<dbReference type="InterPro" id="IPR000330">
    <property type="entry name" value="SNF2_N"/>
</dbReference>
<keyword evidence="9" id="KW-0238">DNA-binding</keyword>
<keyword evidence="5" id="KW-0378">Hydrolase</keyword>
<dbReference type="GO" id="GO:0000775">
    <property type="term" value="C:chromosome, centromeric region"/>
    <property type="evidence" value="ECO:0007669"/>
    <property type="project" value="EnsemblFungi"/>
</dbReference>
<protein>
    <recommendedName>
        <fullName evidence="3">DNA helicase</fullName>
        <ecNumber evidence="3">3.6.4.12</ecNumber>
    </recommendedName>
</protein>
<dbReference type="STRING" id="1754192.A0A1Y1WQS5"/>
<dbReference type="AlphaFoldDB" id="A0A1Y1WQS5"/>
<keyword evidence="7" id="KW-0067">ATP-binding</keyword>
<dbReference type="GO" id="GO:1990918">
    <property type="term" value="P:double-strand break repair involved in meiotic recombination"/>
    <property type="evidence" value="ECO:0007669"/>
    <property type="project" value="EnsemblFungi"/>
</dbReference>
<dbReference type="InterPro" id="IPR049730">
    <property type="entry name" value="SNF2/RAD54-like_C"/>
</dbReference>
<dbReference type="GO" id="GO:0031509">
    <property type="term" value="P:subtelomeric heterochromatin formation"/>
    <property type="evidence" value="ECO:0007669"/>
    <property type="project" value="EnsemblFungi"/>
</dbReference>
<name>A0A1Y1WQS5_9FUNG</name>
<dbReference type="SMART" id="SM00490">
    <property type="entry name" value="HELICc"/>
    <property type="match status" value="1"/>
</dbReference>
<dbReference type="OrthoDB" id="448448at2759"/>
<dbReference type="GO" id="GO:0003677">
    <property type="term" value="F:DNA binding"/>
    <property type="evidence" value="ECO:0007669"/>
    <property type="project" value="UniProtKB-KW"/>
</dbReference>
<evidence type="ECO:0000256" key="4">
    <source>
        <dbReference type="ARBA" id="ARBA00022741"/>
    </source>
</evidence>
<dbReference type="InterPro" id="IPR038718">
    <property type="entry name" value="SNF2-like_sf"/>
</dbReference>
<evidence type="ECO:0000259" key="13">
    <source>
        <dbReference type="PROSITE" id="PS51194"/>
    </source>
</evidence>
<dbReference type="PANTHER" id="PTHR10799">
    <property type="entry name" value="SNF2/RAD54 HELICASE FAMILY"/>
    <property type="match status" value="1"/>
</dbReference>
<evidence type="ECO:0000256" key="8">
    <source>
        <dbReference type="ARBA" id="ARBA00022853"/>
    </source>
</evidence>
<dbReference type="GO" id="GO:0042802">
    <property type="term" value="F:identical protein binding"/>
    <property type="evidence" value="ECO:0007669"/>
    <property type="project" value="EnsemblFungi"/>
</dbReference>